<evidence type="ECO:0000256" key="5">
    <source>
        <dbReference type="ARBA" id="ARBA00022723"/>
    </source>
</evidence>
<dbReference type="SMART" id="SM00714">
    <property type="entry name" value="LITAF"/>
    <property type="match status" value="1"/>
</dbReference>
<reference evidence="11" key="1">
    <citation type="journal article" date="2012" name="Nature">
        <title>The oyster genome reveals stress adaptation and complexity of shell formation.</title>
        <authorList>
            <person name="Zhang G."/>
            <person name="Fang X."/>
            <person name="Guo X."/>
            <person name="Li L."/>
            <person name="Luo R."/>
            <person name="Xu F."/>
            <person name="Yang P."/>
            <person name="Zhang L."/>
            <person name="Wang X."/>
            <person name="Qi H."/>
            <person name="Xiong Z."/>
            <person name="Que H."/>
            <person name="Xie Y."/>
            <person name="Holland P.W."/>
            <person name="Paps J."/>
            <person name="Zhu Y."/>
            <person name="Wu F."/>
            <person name="Chen Y."/>
            <person name="Wang J."/>
            <person name="Peng C."/>
            <person name="Meng J."/>
            <person name="Yang L."/>
            <person name="Liu J."/>
            <person name="Wen B."/>
            <person name="Zhang N."/>
            <person name="Huang Z."/>
            <person name="Zhu Q."/>
            <person name="Feng Y."/>
            <person name="Mount A."/>
            <person name="Hedgecock D."/>
            <person name="Xu Z."/>
            <person name="Liu Y."/>
            <person name="Domazet-Loso T."/>
            <person name="Du Y."/>
            <person name="Sun X."/>
            <person name="Zhang S."/>
            <person name="Liu B."/>
            <person name="Cheng P."/>
            <person name="Jiang X."/>
            <person name="Li J."/>
            <person name="Fan D."/>
            <person name="Wang W."/>
            <person name="Fu W."/>
            <person name="Wang T."/>
            <person name="Wang B."/>
            <person name="Zhang J."/>
            <person name="Peng Z."/>
            <person name="Li Y."/>
            <person name="Li N."/>
            <person name="Wang J."/>
            <person name="Chen M."/>
            <person name="He Y."/>
            <person name="Tan F."/>
            <person name="Song X."/>
            <person name="Zheng Q."/>
            <person name="Huang R."/>
            <person name="Yang H."/>
            <person name="Du X."/>
            <person name="Chen L."/>
            <person name="Yang M."/>
            <person name="Gaffney P.M."/>
            <person name="Wang S."/>
            <person name="Luo L."/>
            <person name="She Z."/>
            <person name="Ming Y."/>
            <person name="Huang W."/>
            <person name="Zhang S."/>
            <person name="Huang B."/>
            <person name="Zhang Y."/>
            <person name="Qu T."/>
            <person name="Ni P."/>
            <person name="Miao G."/>
            <person name="Wang J."/>
            <person name="Wang Q."/>
            <person name="Steinberg C.E."/>
            <person name="Wang H."/>
            <person name="Li N."/>
            <person name="Qian L."/>
            <person name="Zhang G."/>
            <person name="Li Y."/>
            <person name="Yang H."/>
            <person name="Liu X."/>
            <person name="Wang J."/>
            <person name="Yin Y."/>
            <person name="Wang J."/>
        </authorList>
    </citation>
    <scope>NUCLEOTIDE SEQUENCE [LARGE SCALE GENOMIC DNA]</scope>
    <source>
        <strain evidence="11">05x7-T-G4-1.051#20</strain>
    </source>
</reference>
<evidence type="ECO:0000256" key="7">
    <source>
        <dbReference type="ARBA" id="ARBA00023136"/>
    </source>
</evidence>
<evidence type="ECO:0000256" key="3">
    <source>
        <dbReference type="ARBA" id="ARBA00004630"/>
    </source>
</evidence>
<evidence type="ECO:0000313" key="12">
    <source>
        <dbReference type="EnsemblMetazoa" id="G997.1:cds"/>
    </source>
</evidence>
<evidence type="ECO:0000313" key="11">
    <source>
        <dbReference type="EMBL" id="EKC36235.1"/>
    </source>
</evidence>
<dbReference type="InterPro" id="IPR037519">
    <property type="entry name" value="LITAF_fam"/>
</dbReference>
<feature type="domain" description="LITAF" evidence="10">
    <location>
        <begin position="38"/>
        <end position="127"/>
    </location>
</feature>
<dbReference type="HOGENOM" id="CLU_095549_3_3_1"/>
<dbReference type="Proteomes" id="UP000005408">
    <property type="component" value="Unassembled WGS sequence"/>
</dbReference>
<comment type="subcellular location">
    <subcellularLocation>
        <location evidence="2">Endosome membrane</location>
        <topology evidence="2">Peripheral membrane protein</topology>
    </subcellularLocation>
    <subcellularLocation>
        <location evidence="1">Late endosome membrane</location>
    </subcellularLocation>
    <subcellularLocation>
        <location evidence="3">Lysosome membrane</location>
        <topology evidence="3">Peripheral membrane protein</topology>
        <orientation evidence="3">Cytoplasmic side</orientation>
    </subcellularLocation>
</comment>
<dbReference type="EnsemblMetazoa" id="G997.2">
    <property type="protein sequence ID" value="G997.2:cds"/>
    <property type="gene ID" value="G997"/>
</dbReference>
<dbReference type="PANTHER" id="PTHR23292">
    <property type="entry name" value="LIPOPOLYSACCHARIDE-INDUCED TUMOR NECROSIS FACTOR-ALPHA FACTOR"/>
    <property type="match status" value="1"/>
</dbReference>
<dbReference type="GO" id="GO:0008270">
    <property type="term" value="F:zinc ion binding"/>
    <property type="evidence" value="ECO:0007669"/>
    <property type="project" value="TreeGrafter"/>
</dbReference>
<dbReference type="OrthoDB" id="5599753at2759"/>
<dbReference type="InterPro" id="IPR006629">
    <property type="entry name" value="LITAF"/>
</dbReference>
<evidence type="ECO:0000256" key="1">
    <source>
        <dbReference type="ARBA" id="ARBA00004414"/>
    </source>
</evidence>
<keyword evidence="6" id="KW-0862">Zinc</keyword>
<sequence length="128" mass="13731">MSDNKGPPPPPPPAYSAPGPQGQGYGQPPPPPPGYAGSSTVVVTQPGFINARIFREVPVPMQCPYCQATITTSTSYEVGTLTWIACFVVFIVGCWLGCCFIPFCVDGCKDVVHSCPNCRQTVGRYDRM</sequence>
<dbReference type="AlphaFoldDB" id="K1R4U6"/>
<evidence type="ECO:0000313" key="13">
    <source>
        <dbReference type="Proteomes" id="UP000005408"/>
    </source>
</evidence>
<feature type="transmembrane region" description="Helical" evidence="9">
    <location>
        <begin position="81"/>
        <end position="105"/>
    </location>
</feature>
<dbReference type="GO" id="GO:0031902">
    <property type="term" value="C:late endosome membrane"/>
    <property type="evidence" value="ECO:0007669"/>
    <property type="project" value="UniProtKB-SubCell"/>
</dbReference>
<dbReference type="EnsemblMetazoa" id="G997.1">
    <property type="protein sequence ID" value="G997.1:cds"/>
    <property type="gene ID" value="G997"/>
</dbReference>
<evidence type="ECO:0000256" key="9">
    <source>
        <dbReference type="SAM" id="Phobius"/>
    </source>
</evidence>
<keyword evidence="9" id="KW-1133">Transmembrane helix</keyword>
<name>K1R4U6_MAGGI</name>
<evidence type="ECO:0000256" key="2">
    <source>
        <dbReference type="ARBA" id="ARBA00004481"/>
    </source>
</evidence>
<gene>
    <name evidence="11" type="ORF">CGI_10024162</name>
</gene>
<keyword evidence="9" id="KW-0812">Transmembrane</keyword>
<proteinExistence type="inferred from homology"/>
<protein>
    <submittedName>
        <fullName evidence="12">LITAF domain-containing protein</fullName>
    </submittedName>
    <submittedName>
        <fullName evidence="11">Lipopolysaccharide-induced tumor necrosis factor-alpha factor-like protein</fullName>
    </submittedName>
</protein>
<dbReference type="KEGG" id="crg:105340328"/>
<dbReference type="FunCoup" id="K1R4U6">
    <property type="interactions" value="13"/>
</dbReference>
<organism evidence="11">
    <name type="scientific">Magallana gigas</name>
    <name type="common">Pacific oyster</name>
    <name type="synonym">Crassostrea gigas</name>
    <dbReference type="NCBI Taxonomy" id="29159"/>
    <lineage>
        <taxon>Eukaryota</taxon>
        <taxon>Metazoa</taxon>
        <taxon>Spiralia</taxon>
        <taxon>Lophotrochozoa</taxon>
        <taxon>Mollusca</taxon>
        <taxon>Bivalvia</taxon>
        <taxon>Autobranchia</taxon>
        <taxon>Pteriomorphia</taxon>
        <taxon>Ostreida</taxon>
        <taxon>Ostreoidea</taxon>
        <taxon>Ostreidae</taxon>
        <taxon>Magallana</taxon>
    </lineage>
</organism>
<dbReference type="EMBL" id="JH817566">
    <property type="protein sequence ID" value="EKC36235.1"/>
    <property type="molecule type" value="Genomic_DNA"/>
</dbReference>
<evidence type="ECO:0000256" key="8">
    <source>
        <dbReference type="SAM" id="MobiDB-lite"/>
    </source>
</evidence>
<keyword evidence="5" id="KW-0479">Metal-binding</keyword>
<evidence type="ECO:0000259" key="10">
    <source>
        <dbReference type="PROSITE" id="PS51837"/>
    </source>
</evidence>
<accession>K1R4U6</accession>
<dbReference type="Pfam" id="PF10601">
    <property type="entry name" value="zf-LITAF-like"/>
    <property type="match status" value="1"/>
</dbReference>
<evidence type="ECO:0000256" key="6">
    <source>
        <dbReference type="ARBA" id="ARBA00022833"/>
    </source>
</evidence>
<feature type="compositionally biased region" description="Pro residues" evidence="8">
    <location>
        <begin position="1"/>
        <end position="15"/>
    </location>
</feature>
<dbReference type="GO" id="GO:0005765">
    <property type="term" value="C:lysosomal membrane"/>
    <property type="evidence" value="ECO:0007669"/>
    <property type="project" value="UniProtKB-SubCell"/>
</dbReference>
<keyword evidence="7 9" id="KW-0472">Membrane</keyword>
<evidence type="ECO:0000256" key="4">
    <source>
        <dbReference type="ARBA" id="ARBA00005975"/>
    </source>
</evidence>
<dbReference type="PANTHER" id="PTHR23292:SF6">
    <property type="entry name" value="FI16602P1-RELATED"/>
    <property type="match status" value="1"/>
</dbReference>
<dbReference type="OMA" id="ICKFTIG"/>
<keyword evidence="13" id="KW-1185">Reference proteome</keyword>
<reference evidence="12" key="2">
    <citation type="submission" date="2022-08" db="UniProtKB">
        <authorList>
            <consortium name="EnsemblMetazoa"/>
        </authorList>
    </citation>
    <scope>IDENTIFICATION</scope>
    <source>
        <strain evidence="12">05x7-T-G4-1.051#20</strain>
    </source>
</reference>
<comment type="similarity">
    <text evidence="4">Belongs to the CDIP1/LITAF family.</text>
</comment>
<dbReference type="PROSITE" id="PS51837">
    <property type="entry name" value="LITAF"/>
    <property type="match status" value="1"/>
</dbReference>
<feature type="region of interest" description="Disordered" evidence="8">
    <location>
        <begin position="1"/>
        <end position="37"/>
    </location>
</feature>